<keyword evidence="2" id="KW-0560">Oxidoreductase</keyword>
<dbReference type="OrthoDB" id="9789398at2"/>
<dbReference type="RefSeq" id="WP_090880479.1">
    <property type="nucleotide sequence ID" value="NZ_FMXQ01000012.1"/>
</dbReference>
<dbReference type="Proteomes" id="UP000199071">
    <property type="component" value="Unassembled WGS sequence"/>
</dbReference>
<evidence type="ECO:0000256" key="1">
    <source>
        <dbReference type="ARBA" id="ARBA00006484"/>
    </source>
</evidence>
<accession>A0A1G6EFM6</accession>
<dbReference type="AlphaFoldDB" id="A0A1G6EFM6"/>
<dbReference type="PRINTS" id="PR00080">
    <property type="entry name" value="SDRFAMILY"/>
</dbReference>
<reference evidence="3 4" key="1">
    <citation type="submission" date="2016-10" db="EMBL/GenBank/DDBJ databases">
        <authorList>
            <person name="de Groot N.N."/>
        </authorList>
    </citation>
    <scope>NUCLEOTIDE SEQUENCE [LARGE SCALE GENOMIC DNA]</scope>
    <source>
        <strain evidence="3 4">ATCC 35022</strain>
    </source>
</reference>
<dbReference type="PANTHER" id="PTHR42760">
    <property type="entry name" value="SHORT-CHAIN DEHYDROGENASES/REDUCTASES FAMILY MEMBER"/>
    <property type="match status" value="1"/>
</dbReference>
<comment type="similarity">
    <text evidence="1">Belongs to the short-chain dehydrogenases/reductases (SDR) family.</text>
</comment>
<evidence type="ECO:0000256" key="2">
    <source>
        <dbReference type="ARBA" id="ARBA00023002"/>
    </source>
</evidence>
<evidence type="ECO:0000313" key="3">
    <source>
        <dbReference type="EMBL" id="SDB56221.1"/>
    </source>
</evidence>
<protein>
    <submittedName>
        <fullName evidence="3">NAD(P)-dependent dehydrogenase, short-chain alcohol dehydrogenase family</fullName>
    </submittedName>
</protein>
<name>A0A1G6EFM6_9HYPH</name>
<evidence type="ECO:0000313" key="4">
    <source>
        <dbReference type="Proteomes" id="UP000199071"/>
    </source>
</evidence>
<gene>
    <name evidence="3" type="ORF">SAMN02982931_04460</name>
</gene>
<dbReference type="Pfam" id="PF13561">
    <property type="entry name" value="adh_short_C2"/>
    <property type="match status" value="1"/>
</dbReference>
<dbReference type="GO" id="GO:0016616">
    <property type="term" value="F:oxidoreductase activity, acting on the CH-OH group of donors, NAD or NADP as acceptor"/>
    <property type="evidence" value="ECO:0007669"/>
    <property type="project" value="TreeGrafter"/>
</dbReference>
<dbReference type="InterPro" id="IPR002347">
    <property type="entry name" value="SDR_fam"/>
</dbReference>
<proteinExistence type="inferred from homology"/>
<dbReference type="EMBL" id="FMXQ01000012">
    <property type="protein sequence ID" value="SDB56221.1"/>
    <property type="molecule type" value="Genomic_DNA"/>
</dbReference>
<dbReference type="SUPFAM" id="SSF51735">
    <property type="entry name" value="NAD(P)-binding Rossmann-fold domains"/>
    <property type="match status" value="1"/>
</dbReference>
<dbReference type="InterPro" id="IPR036291">
    <property type="entry name" value="NAD(P)-bd_dom_sf"/>
</dbReference>
<organism evidence="3 4">
    <name type="scientific">Bauldia litoralis</name>
    <dbReference type="NCBI Taxonomy" id="665467"/>
    <lineage>
        <taxon>Bacteria</taxon>
        <taxon>Pseudomonadati</taxon>
        <taxon>Pseudomonadota</taxon>
        <taxon>Alphaproteobacteria</taxon>
        <taxon>Hyphomicrobiales</taxon>
        <taxon>Kaistiaceae</taxon>
        <taxon>Bauldia</taxon>
    </lineage>
</organism>
<sequence length="254" mass="27829">MKYGAIYPSLKGRTVLVTGGGSGIGESIVTHFAAQGAKVGFIDIMEKESKALAAKLKRKGQKVHFEHCDLADIDALQRAVKAVRKVFGPITVLVNNAAHDERHGLDEITSDYFDDRVRVNLKHQIFTIQAVVNDMKKAKNGSIINMGSISWMVSASDLPVYEACKAGILGLTRGLSRELGAHNIRINSIAPGWIMTKRQKDLWVTPEALEQLMKDQCLPRTLDPADIARMVVFYASDEASAVTNQNIIVDGGWV</sequence>
<dbReference type="Gene3D" id="3.40.50.720">
    <property type="entry name" value="NAD(P)-binding Rossmann-like Domain"/>
    <property type="match status" value="1"/>
</dbReference>
<dbReference type="PANTHER" id="PTHR42760:SF133">
    <property type="entry name" value="3-OXOACYL-[ACYL-CARRIER-PROTEIN] REDUCTASE"/>
    <property type="match status" value="1"/>
</dbReference>
<dbReference type="PRINTS" id="PR00081">
    <property type="entry name" value="GDHRDH"/>
</dbReference>
<dbReference type="STRING" id="665467.SAMN02982931_04460"/>
<dbReference type="FunFam" id="3.40.50.720:FF:000084">
    <property type="entry name" value="Short-chain dehydrogenase reductase"/>
    <property type="match status" value="1"/>
</dbReference>
<keyword evidence="4" id="KW-1185">Reference proteome</keyword>